<evidence type="ECO:0000313" key="1">
    <source>
        <dbReference type="EMBL" id="CAG8798907.1"/>
    </source>
</evidence>
<keyword evidence="2" id="KW-1185">Reference proteome</keyword>
<feature type="non-terminal residue" evidence="1">
    <location>
        <position position="51"/>
    </location>
</feature>
<proteinExistence type="predicted"/>
<dbReference type="Proteomes" id="UP000789920">
    <property type="component" value="Unassembled WGS sequence"/>
</dbReference>
<name>A0ACA9RMR3_9GLOM</name>
<sequence length="51" mass="6229">NDNDKEKIKKLQKIFATKEIEIESLKKDKKRYKLEAKTWKDLYDKAKDENE</sequence>
<dbReference type="EMBL" id="CAJVQC010058642">
    <property type="protein sequence ID" value="CAG8798907.1"/>
    <property type="molecule type" value="Genomic_DNA"/>
</dbReference>
<accession>A0ACA9RMR3</accession>
<feature type="non-terminal residue" evidence="1">
    <location>
        <position position="1"/>
    </location>
</feature>
<comment type="caution">
    <text evidence="1">The sequence shown here is derived from an EMBL/GenBank/DDBJ whole genome shotgun (WGS) entry which is preliminary data.</text>
</comment>
<evidence type="ECO:0000313" key="2">
    <source>
        <dbReference type="Proteomes" id="UP000789920"/>
    </source>
</evidence>
<gene>
    <name evidence="1" type="ORF">RPERSI_LOCUS20605</name>
</gene>
<reference evidence="1" key="1">
    <citation type="submission" date="2021-06" db="EMBL/GenBank/DDBJ databases">
        <authorList>
            <person name="Kallberg Y."/>
            <person name="Tangrot J."/>
            <person name="Rosling A."/>
        </authorList>
    </citation>
    <scope>NUCLEOTIDE SEQUENCE</scope>
    <source>
        <strain evidence="1">MA461A</strain>
    </source>
</reference>
<protein>
    <submittedName>
        <fullName evidence="1">26361_t:CDS:1</fullName>
    </submittedName>
</protein>
<organism evidence="1 2">
    <name type="scientific">Racocetra persica</name>
    <dbReference type="NCBI Taxonomy" id="160502"/>
    <lineage>
        <taxon>Eukaryota</taxon>
        <taxon>Fungi</taxon>
        <taxon>Fungi incertae sedis</taxon>
        <taxon>Mucoromycota</taxon>
        <taxon>Glomeromycotina</taxon>
        <taxon>Glomeromycetes</taxon>
        <taxon>Diversisporales</taxon>
        <taxon>Gigasporaceae</taxon>
        <taxon>Racocetra</taxon>
    </lineage>
</organism>